<dbReference type="GO" id="GO:0009308">
    <property type="term" value="P:amine metabolic process"/>
    <property type="evidence" value="ECO:0007669"/>
    <property type="project" value="UniProtKB-UniRule"/>
</dbReference>
<dbReference type="InterPro" id="IPR054157">
    <property type="entry name" value="AGAO-like_N2"/>
</dbReference>
<dbReference type="InterPro" id="IPR049948">
    <property type="entry name" value="Cu_Am_ox_TPQ-bd"/>
</dbReference>
<name>A0A543GCT3_9PSEU</name>
<dbReference type="FunFam" id="2.70.98.20:FF:000001">
    <property type="entry name" value="Amine oxidase"/>
    <property type="match status" value="1"/>
</dbReference>
<feature type="active site" description="Proton acceptor" evidence="9">
    <location>
        <position position="322"/>
    </location>
</feature>
<evidence type="ECO:0000256" key="9">
    <source>
        <dbReference type="PIRSR" id="PIRSR600269-50"/>
    </source>
</evidence>
<keyword evidence="8" id="KW-1015">Disulfide bond</keyword>
<comment type="similarity">
    <text evidence="2 11">Belongs to the copper/topaquinone oxidase family.</text>
</comment>
<keyword evidence="4 11" id="KW-0479">Metal-binding</keyword>
<gene>
    <name evidence="15" type="ORF">FB388_1250</name>
</gene>
<comment type="caution">
    <text evidence="15">The sequence shown here is derived from an EMBL/GenBank/DDBJ whole genome shotgun (WGS) entry which is preliminary data.</text>
</comment>
<keyword evidence="5 9" id="KW-0801">TPQ</keyword>
<protein>
    <recommendedName>
        <fullName evidence="11">Amine oxidase</fullName>
        <ecNumber evidence="11">1.4.3.-</ecNumber>
    </recommendedName>
</protein>
<dbReference type="PANTHER" id="PTHR10638:SF41">
    <property type="entry name" value="AMINE OXIDASE"/>
    <property type="match status" value="1"/>
</dbReference>
<evidence type="ECO:0000256" key="11">
    <source>
        <dbReference type="RuleBase" id="RU000672"/>
    </source>
</evidence>
<comment type="cofactor">
    <cofactor evidence="11">
        <name>Cu cation</name>
        <dbReference type="ChEBI" id="CHEBI:23378"/>
    </cofactor>
    <text evidence="11">Contains 1 topaquinone per subunit.</text>
</comment>
<dbReference type="GO" id="GO:0048038">
    <property type="term" value="F:quinone binding"/>
    <property type="evidence" value="ECO:0007669"/>
    <property type="project" value="InterPro"/>
</dbReference>
<dbReference type="EMBL" id="VFPH01000001">
    <property type="protein sequence ID" value="TQM43895.1"/>
    <property type="molecule type" value="Genomic_DNA"/>
</dbReference>
<dbReference type="AlphaFoldDB" id="A0A543GCT3"/>
<reference evidence="15 16" key="1">
    <citation type="submission" date="2019-06" db="EMBL/GenBank/DDBJ databases">
        <title>Sequencing the genomes of 1000 actinobacteria strains.</title>
        <authorList>
            <person name="Klenk H.-P."/>
        </authorList>
    </citation>
    <scope>NUCLEOTIDE SEQUENCE [LARGE SCALE GENOMIC DNA]</scope>
    <source>
        <strain evidence="15 16">DSM 45511</strain>
    </source>
</reference>
<comment type="PTM">
    <text evidence="10 11">Topaquinone (TPQ) is generated by copper-dependent autoxidation of a specific tyrosyl residue.</text>
</comment>
<evidence type="ECO:0000256" key="7">
    <source>
        <dbReference type="ARBA" id="ARBA00023008"/>
    </source>
</evidence>
<evidence type="ECO:0000256" key="8">
    <source>
        <dbReference type="ARBA" id="ARBA00023157"/>
    </source>
</evidence>
<dbReference type="Gene3D" id="2.70.98.20">
    <property type="entry name" value="Copper amine oxidase, catalytic domain"/>
    <property type="match status" value="1"/>
</dbReference>
<evidence type="ECO:0000256" key="2">
    <source>
        <dbReference type="ARBA" id="ARBA00007983"/>
    </source>
</evidence>
<dbReference type="Proteomes" id="UP000319818">
    <property type="component" value="Unassembled WGS sequence"/>
</dbReference>
<evidence type="ECO:0000256" key="10">
    <source>
        <dbReference type="PIRSR" id="PIRSR600269-51"/>
    </source>
</evidence>
<keyword evidence="16" id="KW-1185">Reference proteome</keyword>
<accession>A0A543GCT3</accession>
<dbReference type="SUPFAM" id="SSF54416">
    <property type="entry name" value="Amine oxidase N-terminal region"/>
    <property type="match status" value="2"/>
</dbReference>
<comment type="cofactor">
    <cofactor evidence="1">
        <name>Cu cation</name>
        <dbReference type="ChEBI" id="CHEBI:23378"/>
    </cofactor>
</comment>
<keyword evidence="6 11" id="KW-0560">Oxidoreductase</keyword>
<evidence type="ECO:0000256" key="4">
    <source>
        <dbReference type="ARBA" id="ARBA00022723"/>
    </source>
</evidence>
<feature type="domain" description="AGAO-like N2" evidence="14">
    <location>
        <begin position="40"/>
        <end position="115"/>
    </location>
</feature>
<dbReference type="GO" id="GO:0005507">
    <property type="term" value="F:copper ion binding"/>
    <property type="evidence" value="ECO:0007669"/>
    <property type="project" value="InterPro"/>
</dbReference>
<dbReference type="EC" id="1.4.3.-" evidence="11"/>
<dbReference type="NCBIfam" id="NF008559">
    <property type="entry name" value="PRK11504.1"/>
    <property type="match status" value="1"/>
</dbReference>
<evidence type="ECO:0000256" key="6">
    <source>
        <dbReference type="ARBA" id="ARBA00023002"/>
    </source>
</evidence>
<dbReference type="InterPro" id="IPR000269">
    <property type="entry name" value="Cu_amine_oxidase"/>
</dbReference>
<evidence type="ECO:0000259" key="13">
    <source>
        <dbReference type="Pfam" id="PF02728"/>
    </source>
</evidence>
<comment type="subunit">
    <text evidence="3">Homodimer.</text>
</comment>
<dbReference type="GO" id="GO:0008131">
    <property type="term" value="F:primary methylamine oxidase activity"/>
    <property type="evidence" value="ECO:0007669"/>
    <property type="project" value="InterPro"/>
</dbReference>
<evidence type="ECO:0000259" key="12">
    <source>
        <dbReference type="Pfam" id="PF01179"/>
    </source>
</evidence>
<feature type="domain" description="Copper amine oxidase N3-terminal" evidence="13">
    <location>
        <begin position="125"/>
        <end position="224"/>
    </location>
</feature>
<proteinExistence type="inferred from homology"/>
<evidence type="ECO:0000256" key="3">
    <source>
        <dbReference type="ARBA" id="ARBA00011738"/>
    </source>
</evidence>
<evidence type="ECO:0000313" key="16">
    <source>
        <dbReference type="Proteomes" id="UP000319818"/>
    </source>
</evidence>
<dbReference type="PANTHER" id="PTHR10638">
    <property type="entry name" value="COPPER AMINE OXIDASE"/>
    <property type="match status" value="1"/>
</dbReference>
<sequence>MSPLVVNGVIGVSAGKGRGVTTTRHRLTSAPTVHPLEPLTAAEVTRAVDLLRGSGHVGDACRFVSIVLREPEKSAVLAFDADGTATAREADAIVLDTADGKTYEAVVSLTDGAVSRWEHVPGVQPQVMLEEFFQCEEIVKSDPGVHEALRKRDITEFDGVMVDPWSAGHYGDEEQGRLLRGLIWMKMGGPDDNGYAHPVENLVVYVDTQAKRVVKIEDHGVVPVPQRPGNYTPDAVAPRTDLRPIEITQPQGTSFTVDGHEVRWQKWRFRVGFTPREGLVLHTVRYTDGDRERPVLHRASLSEMVVPYGDPAPTHRRKNAFDAGEYNIGTLANPLELGCDCLGEIHYFDAVFADADGNPLTIPNAVCLHEEDYGLLWKHTDFRTEKTEVRRSRRLVVSFIATVGNYEYGFFWYLYQDGTIQFEVKLTGIMSTGAVPPGTRPTHGQLLNADGLYAPIHQHWFNMRLDFDVDGTANSVYEVDTMTDPPGPDNPLGNAFRTVDTLLETERGAQRSVSPDRARYWKIVSPDARNAVGEPTAYALKPHGNVVPFVRPEASVLNRAGFMAHHLWVTPYEEQERHAAGDYPNQHQGGDGLPRWTAADRRVADTDVVVWYSFGEHHAARLEDWPVMPVQYAGFSLQPTGFFDQSPALDVPRSVNGHCG</sequence>
<dbReference type="InterPro" id="IPR036460">
    <property type="entry name" value="Cu_amine_oxidase_C_sf"/>
</dbReference>
<evidence type="ECO:0000256" key="1">
    <source>
        <dbReference type="ARBA" id="ARBA00001935"/>
    </source>
</evidence>
<keyword evidence="7 11" id="KW-0186">Copper</keyword>
<dbReference type="InterPro" id="IPR015798">
    <property type="entry name" value="Cu_amine_oxidase_C"/>
</dbReference>
<feature type="active site" description="Schiff-base intermediate with substrate; via topaquinone" evidence="9">
    <location>
        <position position="406"/>
    </location>
</feature>
<dbReference type="Pfam" id="PF21994">
    <property type="entry name" value="AGAO-like_N2"/>
    <property type="match status" value="1"/>
</dbReference>
<organism evidence="15 16">
    <name type="scientific">Pseudonocardia cypriaca</name>
    <dbReference type="NCBI Taxonomy" id="882449"/>
    <lineage>
        <taxon>Bacteria</taxon>
        <taxon>Bacillati</taxon>
        <taxon>Actinomycetota</taxon>
        <taxon>Actinomycetes</taxon>
        <taxon>Pseudonocardiales</taxon>
        <taxon>Pseudonocardiaceae</taxon>
        <taxon>Pseudonocardia</taxon>
    </lineage>
</organism>
<dbReference type="PROSITE" id="PS01164">
    <property type="entry name" value="COPPER_AMINE_OXID_1"/>
    <property type="match status" value="1"/>
</dbReference>
<dbReference type="Pfam" id="PF02728">
    <property type="entry name" value="Cu_amine_oxidN3"/>
    <property type="match status" value="1"/>
</dbReference>
<dbReference type="Gene3D" id="3.10.450.40">
    <property type="match status" value="2"/>
</dbReference>
<dbReference type="InterPro" id="IPR015802">
    <property type="entry name" value="Cu_amine_oxidase_N3"/>
</dbReference>
<feature type="modified residue" description="2',4',5'-topaquinone" evidence="10">
    <location>
        <position position="406"/>
    </location>
</feature>
<feature type="domain" description="Copper amine oxidase catalytic" evidence="12">
    <location>
        <begin position="245"/>
        <end position="649"/>
    </location>
</feature>
<dbReference type="Pfam" id="PF01179">
    <property type="entry name" value="Cu_amine_oxid"/>
    <property type="match status" value="1"/>
</dbReference>
<dbReference type="InterPro" id="IPR016182">
    <property type="entry name" value="Cu_amine_oxidase_N-reg"/>
</dbReference>
<evidence type="ECO:0000256" key="5">
    <source>
        <dbReference type="ARBA" id="ARBA00022772"/>
    </source>
</evidence>
<dbReference type="SUPFAM" id="SSF49998">
    <property type="entry name" value="Amine oxidase catalytic domain"/>
    <property type="match status" value="1"/>
</dbReference>
<evidence type="ECO:0000259" key="14">
    <source>
        <dbReference type="Pfam" id="PF21994"/>
    </source>
</evidence>
<evidence type="ECO:0000313" key="15">
    <source>
        <dbReference type="EMBL" id="TQM43895.1"/>
    </source>
</evidence>